<feature type="region of interest" description="Disordered" evidence="1">
    <location>
        <begin position="84"/>
        <end position="105"/>
    </location>
</feature>
<sequence length="105" mass="11084">MKTKIADLLLKGYGMIALVTLLLGLVVSLTFALSLVIGGSTGESLAVIAGNAMSWGIRLATVATLIGIAHIYVTRNHSLSLEKNESVNNTEVPTETNKNSKEAIM</sequence>
<keyword evidence="2" id="KW-0472">Membrane</keyword>
<organism evidence="3 4">
    <name type="scientific">Alteribacillus iranensis</name>
    <dbReference type="NCBI Taxonomy" id="930128"/>
    <lineage>
        <taxon>Bacteria</taxon>
        <taxon>Bacillati</taxon>
        <taxon>Bacillota</taxon>
        <taxon>Bacilli</taxon>
        <taxon>Bacillales</taxon>
        <taxon>Bacillaceae</taxon>
        <taxon>Alteribacillus</taxon>
    </lineage>
</organism>
<dbReference type="EMBL" id="FONT01000002">
    <property type="protein sequence ID" value="SFE60177.1"/>
    <property type="molecule type" value="Genomic_DNA"/>
</dbReference>
<keyword evidence="2" id="KW-0812">Transmembrane</keyword>
<accession>A0A1I2BVS7</accession>
<evidence type="ECO:0000256" key="1">
    <source>
        <dbReference type="SAM" id="MobiDB-lite"/>
    </source>
</evidence>
<dbReference type="STRING" id="930128.SAMN05192532_102534"/>
<name>A0A1I2BVS7_9BACI</name>
<feature type="transmembrane region" description="Helical" evidence="2">
    <location>
        <begin position="12"/>
        <end position="35"/>
    </location>
</feature>
<keyword evidence="2" id="KW-1133">Transmembrane helix</keyword>
<feature type="transmembrane region" description="Helical" evidence="2">
    <location>
        <begin position="55"/>
        <end position="73"/>
    </location>
</feature>
<protein>
    <submittedName>
        <fullName evidence="3">Uncharacterized protein</fullName>
    </submittedName>
</protein>
<evidence type="ECO:0000256" key="2">
    <source>
        <dbReference type="SAM" id="Phobius"/>
    </source>
</evidence>
<evidence type="ECO:0000313" key="4">
    <source>
        <dbReference type="Proteomes" id="UP000199516"/>
    </source>
</evidence>
<dbReference type="RefSeq" id="WP_091659221.1">
    <property type="nucleotide sequence ID" value="NZ_FONT01000002.1"/>
</dbReference>
<reference evidence="3 4" key="1">
    <citation type="submission" date="2016-10" db="EMBL/GenBank/DDBJ databases">
        <authorList>
            <person name="de Groot N.N."/>
        </authorList>
    </citation>
    <scope>NUCLEOTIDE SEQUENCE [LARGE SCALE GENOMIC DNA]</scope>
    <source>
        <strain evidence="3 4">DSM 23995</strain>
    </source>
</reference>
<feature type="compositionally biased region" description="Polar residues" evidence="1">
    <location>
        <begin position="86"/>
        <end position="97"/>
    </location>
</feature>
<evidence type="ECO:0000313" key="3">
    <source>
        <dbReference type="EMBL" id="SFE60177.1"/>
    </source>
</evidence>
<gene>
    <name evidence="3" type="ORF">SAMN05192532_102534</name>
</gene>
<keyword evidence="4" id="KW-1185">Reference proteome</keyword>
<dbReference type="OrthoDB" id="2970823at2"/>
<dbReference type="Proteomes" id="UP000199516">
    <property type="component" value="Unassembled WGS sequence"/>
</dbReference>
<proteinExistence type="predicted"/>
<dbReference type="AlphaFoldDB" id="A0A1I2BVS7"/>